<sequence>MTDRLSGPPEEGPEAPDDADREIGAGHDDAGTDLARIIARASRGDPAGAPRPRTDAERAGAEPEVVLPPPRGVSGRRRRGRRNWAWSGSGPDRRDPVPLSRAFDRLVSEKGWTREVSLHVVLARWPELVGPANAAHTAPVGYQKTVLTVQADSTVWATSMRAIAPNLVAELNSRLGDGTVTRVVVQGPNAPSWKHGRRSVPGRGPRDTYG</sequence>
<gene>
    <name evidence="3" type="ORF">A8L58_11650</name>
    <name evidence="2" type="ORF">AXH35_10210</name>
</gene>
<feature type="region of interest" description="Disordered" evidence="1">
    <location>
        <begin position="187"/>
        <end position="210"/>
    </location>
</feature>
<protein>
    <recommendedName>
        <fullName evidence="6">DUF721 domain-containing protein</fullName>
    </recommendedName>
</protein>
<dbReference type="OMA" id="HESETWA"/>
<name>A0AAC9ANQ2_9ACTN</name>
<dbReference type="Pfam" id="PF05258">
    <property type="entry name" value="DciA"/>
    <property type="match status" value="1"/>
</dbReference>
<dbReference type="EMBL" id="CP014352">
    <property type="protein sequence ID" value="AMS05758.1"/>
    <property type="molecule type" value="Genomic_DNA"/>
</dbReference>
<dbReference type="Proteomes" id="UP000178666">
    <property type="component" value="Chromosome"/>
</dbReference>
<accession>A0AAC9ANQ2</accession>
<proteinExistence type="predicted"/>
<feature type="compositionally biased region" description="Basic and acidic residues" evidence="1">
    <location>
        <begin position="52"/>
        <end position="61"/>
    </location>
</feature>
<reference evidence="3 5" key="1">
    <citation type="journal article" date="2016" name="Plant Dis.">
        <title>Improved production of propionic acid using genome shuffling.</title>
        <authorList>
            <person name="Luna-Flores C.H."/>
            <person name="Palfreyman R.W."/>
            <person name="Kromer J.O."/>
            <person name="Nielsen L.K."/>
            <person name="Marcellin E."/>
        </authorList>
    </citation>
    <scope>NUCLEOTIDE SEQUENCE [LARGE SCALE GENOMIC DNA]</scope>
    <source>
        <strain evidence="3 5">F3E8</strain>
    </source>
</reference>
<evidence type="ECO:0000256" key="1">
    <source>
        <dbReference type="SAM" id="MobiDB-lite"/>
    </source>
</evidence>
<feature type="compositionally biased region" description="Acidic residues" evidence="1">
    <location>
        <begin position="11"/>
        <end position="20"/>
    </location>
</feature>
<organism evidence="2 4">
    <name type="scientific">Acidipropionibacterium acidipropionici</name>
    <dbReference type="NCBI Taxonomy" id="1748"/>
    <lineage>
        <taxon>Bacteria</taxon>
        <taxon>Bacillati</taxon>
        <taxon>Actinomycetota</taxon>
        <taxon>Actinomycetes</taxon>
        <taxon>Propionibacteriales</taxon>
        <taxon>Propionibacteriaceae</taxon>
        <taxon>Acidipropionibacterium</taxon>
    </lineage>
</organism>
<evidence type="ECO:0000313" key="3">
    <source>
        <dbReference type="EMBL" id="AOZ47225.1"/>
    </source>
</evidence>
<feature type="compositionally biased region" description="Basic and acidic residues" evidence="1">
    <location>
        <begin position="21"/>
        <end position="30"/>
    </location>
</feature>
<evidence type="ECO:0000313" key="2">
    <source>
        <dbReference type="EMBL" id="AMS05758.1"/>
    </source>
</evidence>
<evidence type="ECO:0000313" key="5">
    <source>
        <dbReference type="Proteomes" id="UP000178666"/>
    </source>
</evidence>
<evidence type="ECO:0000313" key="4">
    <source>
        <dbReference type="Proteomes" id="UP000075221"/>
    </source>
</evidence>
<dbReference type="InterPro" id="IPR007922">
    <property type="entry name" value="DciA-like"/>
</dbReference>
<feature type="region of interest" description="Disordered" evidence="1">
    <location>
        <begin position="1"/>
        <end position="94"/>
    </location>
</feature>
<dbReference type="PANTHER" id="PTHR36456">
    <property type="entry name" value="UPF0232 PROTEIN SCO3875"/>
    <property type="match status" value="1"/>
</dbReference>
<dbReference type="AlphaFoldDB" id="A0AAC9ANQ2"/>
<keyword evidence="5" id="KW-1185">Reference proteome</keyword>
<dbReference type="Proteomes" id="UP000075221">
    <property type="component" value="Chromosome"/>
</dbReference>
<evidence type="ECO:0008006" key="6">
    <source>
        <dbReference type="Google" id="ProtNLM"/>
    </source>
</evidence>
<dbReference type="EMBL" id="CP015970">
    <property type="protein sequence ID" value="AOZ47225.1"/>
    <property type="molecule type" value="Genomic_DNA"/>
</dbReference>
<dbReference type="PANTHER" id="PTHR36456:SF1">
    <property type="entry name" value="UPF0232 PROTEIN SCO3875"/>
    <property type="match status" value="1"/>
</dbReference>
<dbReference type="RefSeq" id="WP_015068778.1">
    <property type="nucleotide sequence ID" value="NZ_CP014352.1"/>
</dbReference>
<reference evidence="2 4" key="2">
    <citation type="submission" date="2016-02" db="EMBL/GenBank/DDBJ databases">
        <title>Complete Genome Sequence of Propionibacterium acidipropionici ATCC 55737.</title>
        <authorList>
            <person name="Luna Flores C.H."/>
            <person name="Nielsen L.K."/>
            <person name="Marcellin E."/>
        </authorList>
    </citation>
    <scope>NUCLEOTIDE SEQUENCE [LARGE SCALE GENOMIC DNA]</scope>
    <source>
        <strain evidence="2 4">ATCC 55737</strain>
    </source>
</reference>